<keyword evidence="2" id="KW-0472">Membrane</keyword>
<feature type="compositionally biased region" description="Gly residues" evidence="1">
    <location>
        <begin position="203"/>
        <end position="216"/>
    </location>
</feature>
<dbReference type="Proteomes" id="UP001422074">
    <property type="component" value="Unassembled WGS sequence"/>
</dbReference>
<proteinExistence type="predicted"/>
<reference evidence="3 4" key="1">
    <citation type="submission" date="2024-05" db="EMBL/GenBank/DDBJ databases">
        <title>Sinomonas sp. nov., isolated from a waste landfill.</title>
        <authorList>
            <person name="Zhao Y."/>
        </authorList>
    </citation>
    <scope>NUCLEOTIDE SEQUENCE [LARGE SCALE GENOMIC DNA]</scope>
    <source>
        <strain evidence="3 4">CCTCC AB2014300</strain>
    </source>
</reference>
<feature type="compositionally biased region" description="Low complexity" evidence="1">
    <location>
        <begin position="229"/>
        <end position="255"/>
    </location>
</feature>
<evidence type="ECO:0000256" key="1">
    <source>
        <dbReference type="SAM" id="MobiDB-lite"/>
    </source>
</evidence>
<sequence length="555" mass="55766">MSQSIDVGAVLGGRYKVTSSIVESHDGDLVLDGVDQVLNRPVSILVSAPGHADQLAQSAREVATGERHGTVQILDLGTSHGATYLITNHTSPAALLDLIVPQDVPYVEPFFTDTLGSEIFGEQRSLEPETYEGTVDSGRPEEYIRYEDYPQGGPARTHDAGTAPSARSGGGAGAAGAAGAAAAGAAGAGAIPPQPPAPPRSAGGVGTGAAGAGAGQRPGSAPTAAHPVQQGQAGRPGQAAGQAGRGDQAQRPGVGAAAAGAAAAGAGAAASEKVSLWPSQGSAGGTAPHAVQQPQRPGAAGPSAAPAGRPAGTFPQAARVVPQSEYEEDYEDDEPKQRSVPWLVGGVLAVVLVAALIFAFTTLGGLFQPQAASTQSEQQTEGQTGGETEGQGSGSPTAEETEASAAPPAVDSVTRVNPGEFEFASSFDNDLPKAIDGNTATYWSGMEFASPDWGGFVKSVALAVKLKEPAKVSQVMIQQSGGSGGNVSVYTNSAPDLTGAKLAGTTSFTGPQISVPVANTPTAEYVIIQVNALPRLSAPQTQYDFGLRLAEVTVQ</sequence>
<evidence type="ECO:0000313" key="3">
    <source>
        <dbReference type="EMBL" id="MEN2745532.1"/>
    </source>
</evidence>
<dbReference type="InterPro" id="IPR008979">
    <property type="entry name" value="Galactose-bd-like_sf"/>
</dbReference>
<keyword evidence="2" id="KW-0812">Transmembrane</keyword>
<evidence type="ECO:0000313" key="4">
    <source>
        <dbReference type="Proteomes" id="UP001422074"/>
    </source>
</evidence>
<feature type="compositionally biased region" description="Basic and acidic residues" evidence="1">
    <location>
        <begin position="138"/>
        <end position="148"/>
    </location>
</feature>
<keyword evidence="4" id="KW-1185">Reference proteome</keyword>
<feature type="compositionally biased region" description="Low complexity" evidence="1">
    <location>
        <begin position="292"/>
        <end position="312"/>
    </location>
</feature>
<feature type="transmembrane region" description="Helical" evidence="2">
    <location>
        <begin position="342"/>
        <end position="367"/>
    </location>
</feature>
<feature type="region of interest" description="Disordered" evidence="1">
    <location>
        <begin position="275"/>
        <end position="337"/>
    </location>
</feature>
<feature type="compositionally biased region" description="Gly residues" evidence="1">
    <location>
        <begin position="383"/>
        <end position="393"/>
    </location>
</feature>
<gene>
    <name evidence="3" type="ORF">ABCQ75_13445</name>
</gene>
<protein>
    <submittedName>
        <fullName evidence="3">ABC transporter substrate-binding protein</fullName>
    </submittedName>
</protein>
<name>A0ABU9X394_9MICC</name>
<accession>A0ABU9X394</accession>
<dbReference type="SUPFAM" id="SSF49785">
    <property type="entry name" value="Galactose-binding domain-like"/>
    <property type="match status" value="1"/>
</dbReference>
<dbReference type="EMBL" id="JBDFRB010000014">
    <property type="protein sequence ID" value="MEN2745532.1"/>
    <property type="molecule type" value="Genomic_DNA"/>
</dbReference>
<keyword evidence="2" id="KW-1133">Transmembrane helix</keyword>
<feature type="compositionally biased region" description="Low complexity" evidence="1">
    <location>
        <begin position="177"/>
        <end position="191"/>
    </location>
</feature>
<comment type="caution">
    <text evidence="3">The sequence shown here is derived from an EMBL/GenBank/DDBJ whole genome shotgun (WGS) entry which is preliminary data.</text>
</comment>
<feature type="region of interest" description="Disordered" evidence="1">
    <location>
        <begin position="372"/>
        <end position="413"/>
    </location>
</feature>
<dbReference type="Gene3D" id="2.60.120.260">
    <property type="entry name" value="Galactose-binding domain-like"/>
    <property type="match status" value="1"/>
</dbReference>
<feature type="region of interest" description="Disordered" evidence="1">
    <location>
        <begin position="121"/>
        <end position="255"/>
    </location>
</feature>
<feature type="compositionally biased region" description="Low complexity" evidence="1">
    <location>
        <begin position="394"/>
        <end position="409"/>
    </location>
</feature>
<organism evidence="3 4">
    <name type="scientific">Sinomonas halotolerans</name>
    <dbReference type="NCBI Taxonomy" id="1644133"/>
    <lineage>
        <taxon>Bacteria</taxon>
        <taxon>Bacillati</taxon>
        <taxon>Actinomycetota</taxon>
        <taxon>Actinomycetes</taxon>
        <taxon>Micrococcales</taxon>
        <taxon>Micrococcaceae</taxon>
        <taxon>Sinomonas</taxon>
    </lineage>
</organism>
<dbReference type="RefSeq" id="WP_345885960.1">
    <property type="nucleotide sequence ID" value="NZ_JBDFRB010000014.1"/>
</dbReference>
<evidence type="ECO:0000256" key="2">
    <source>
        <dbReference type="SAM" id="Phobius"/>
    </source>
</evidence>
<feature type="compositionally biased region" description="Low complexity" evidence="1">
    <location>
        <begin position="373"/>
        <end position="382"/>
    </location>
</feature>
<feature type="compositionally biased region" description="Acidic residues" evidence="1">
    <location>
        <begin position="325"/>
        <end position="334"/>
    </location>
</feature>